<organism evidence="4 5">
    <name type="scientific">Nocardia uniformis</name>
    <dbReference type="NCBI Taxonomy" id="53432"/>
    <lineage>
        <taxon>Bacteria</taxon>
        <taxon>Bacillati</taxon>
        <taxon>Actinomycetota</taxon>
        <taxon>Actinomycetes</taxon>
        <taxon>Mycobacteriales</taxon>
        <taxon>Nocardiaceae</taxon>
        <taxon>Nocardia</taxon>
    </lineage>
</organism>
<protein>
    <submittedName>
        <fullName evidence="4">TetR/AcrR family transcriptional regulator</fullName>
    </submittedName>
</protein>
<dbReference type="EMBL" id="JABELX010000026">
    <property type="protein sequence ID" value="NNH75702.1"/>
    <property type="molecule type" value="Genomic_DNA"/>
</dbReference>
<keyword evidence="1 2" id="KW-0238">DNA-binding</keyword>
<dbReference type="SUPFAM" id="SSF46689">
    <property type="entry name" value="Homeodomain-like"/>
    <property type="match status" value="1"/>
</dbReference>
<feature type="domain" description="HTH tetR-type" evidence="3">
    <location>
        <begin position="21"/>
        <end position="81"/>
    </location>
</feature>
<dbReference type="Pfam" id="PF00440">
    <property type="entry name" value="TetR_N"/>
    <property type="match status" value="1"/>
</dbReference>
<dbReference type="PROSITE" id="PS50977">
    <property type="entry name" value="HTH_TETR_2"/>
    <property type="match status" value="1"/>
</dbReference>
<dbReference type="AlphaFoldDB" id="A0A849CAZ2"/>
<sequence>MIKESVDKRARSARDQVDKFAERRTQLATAALDALAELGYARTSLREIAQKSEFSHGVLHYYFSDKVELLTHAVHLYEAVCVTRYDDIVATSRTAEELRREFTALMASTLLTDAPMHRLWYDVRNQSLFEDSFRGEIIEIDIRRQQMIANVVQSFADLCGQPLLVSHAMAYALFDGLFHQALLRHLAGDPEASKILRHDADALLDLIVGPARAAAPGR</sequence>
<evidence type="ECO:0000313" key="5">
    <source>
        <dbReference type="Proteomes" id="UP000586827"/>
    </source>
</evidence>
<accession>A0A849CAZ2</accession>
<dbReference type="PANTHER" id="PTHR30055">
    <property type="entry name" value="HTH-TYPE TRANSCRIPTIONAL REGULATOR RUTR"/>
    <property type="match status" value="1"/>
</dbReference>
<evidence type="ECO:0000259" key="3">
    <source>
        <dbReference type="PROSITE" id="PS50977"/>
    </source>
</evidence>
<keyword evidence="5" id="KW-1185">Reference proteome</keyword>
<dbReference type="InterPro" id="IPR050109">
    <property type="entry name" value="HTH-type_TetR-like_transc_reg"/>
</dbReference>
<dbReference type="PANTHER" id="PTHR30055:SF226">
    <property type="entry name" value="HTH-TYPE TRANSCRIPTIONAL REGULATOR PKSA"/>
    <property type="match status" value="1"/>
</dbReference>
<dbReference type="GO" id="GO:0000976">
    <property type="term" value="F:transcription cis-regulatory region binding"/>
    <property type="evidence" value="ECO:0007669"/>
    <property type="project" value="TreeGrafter"/>
</dbReference>
<evidence type="ECO:0000256" key="2">
    <source>
        <dbReference type="PROSITE-ProRule" id="PRU00335"/>
    </source>
</evidence>
<gene>
    <name evidence="4" type="ORF">HLB23_38620</name>
</gene>
<proteinExistence type="predicted"/>
<dbReference type="GO" id="GO:0003700">
    <property type="term" value="F:DNA-binding transcription factor activity"/>
    <property type="evidence" value="ECO:0007669"/>
    <property type="project" value="TreeGrafter"/>
</dbReference>
<name>A0A849CAZ2_9NOCA</name>
<feature type="DNA-binding region" description="H-T-H motif" evidence="2">
    <location>
        <begin position="44"/>
        <end position="63"/>
    </location>
</feature>
<dbReference type="Gene3D" id="1.10.357.10">
    <property type="entry name" value="Tetracycline Repressor, domain 2"/>
    <property type="match status" value="1"/>
</dbReference>
<comment type="caution">
    <text evidence="4">The sequence shown here is derived from an EMBL/GenBank/DDBJ whole genome shotgun (WGS) entry which is preliminary data.</text>
</comment>
<reference evidence="4 5" key="1">
    <citation type="submission" date="2020-05" db="EMBL/GenBank/DDBJ databases">
        <title>MicrobeNet Type strains.</title>
        <authorList>
            <person name="Nicholson A.C."/>
        </authorList>
    </citation>
    <scope>NUCLEOTIDE SEQUENCE [LARGE SCALE GENOMIC DNA]</scope>
    <source>
        <strain evidence="4 5">JCM 3224</strain>
    </source>
</reference>
<dbReference type="Proteomes" id="UP000586827">
    <property type="component" value="Unassembled WGS sequence"/>
</dbReference>
<evidence type="ECO:0000313" key="4">
    <source>
        <dbReference type="EMBL" id="NNH75702.1"/>
    </source>
</evidence>
<dbReference type="PRINTS" id="PR00455">
    <property type="entry name" value="HTHTETR"/>
</dbReference>
<dbReference type="InterPro" id="IPR001647">
    <property type="entry name" value="HTH_TetR"/>
</dbReference>
<dbReference type="InterPro" id="IPR009057">
    <property type="entry name" value="Homeodomain-like_sf"/>
</dbReference>
<evidence type="ECO:0000256" key="1">
    <source>
        <dbReference type="ARBA" id="ARBA00023125"/>
    </source>
</evidence>